<dbReference type="InterPro" id="IPR009019">
    <property type="entry name" value="KH_sf_prok-type"/>
</dbReference>
<comment type="function">
    <text evidence="3">A probable RNA chaperone. Forms a complex with KhpB which binds to cellular RNA and controls its expression. Plays a role in peptidoglycan (PG) homeostasis and cell length regulation.</text>
</comment>
<dbReference type="PROSITE" id="PS50084">
    <property type="entry name" value="KH_TYPE_1"/>
    <property type="match status" value="1"/>
</dbReference>
<comment type="subunit">
    <text evidence="3">Forms a complex with KhpB.</text>
</comment>
<proteinExistence type="inferred from homology"/>
<evidence type="ECO:0000313" key="5">
    <source>
        <dbReference type="Proteomes" id="UP000034543"/>
    </source>
</evidence>
<dbReference type="PANTHER" id="PTHR34654:SF1">
    <property type="entry name" value="RNA-BINDING PROTEIN KHPA"/>
    <property type="match status" value="1"/>
</dbReference>
<keyword evidence="3" id="KW-0133">Cell shape</keyword>
<dbReference type="Pfam" id="PF13083">
    <property type="entry name" value="KH_KhpA-B"/>
    <property type="match status" value="1"/>
</dbReference>
<dbReference type="PANTHER" id="PTHR34654">
    <property type="entry name" value="UPF0109 PROTEIN SCO5592"/>
    <property type="match status" value="1"/>
</dbReference>
<evidence type="ECO:0000313" key="4">
    <source>
        <dbReference type="EMBL" id="KKS84505.1"/>
    </source>
</evidence>
<dbReference type="CDD" id="cd22533">
    <property type="entry name" value="KH-II_YlqC-like"/>
    <property type="match status" value="1"/>
</dbReference>
<dbReference type="STRING" id="1618436.UV59_C0018G0017"/>
<keyword evidence="2 3" id="KW-0694">RNA-binding</keyword>
<reference evidence="4 5" key="1">
    <citation type="journal article" date="2015" name="Nature">
        <title>rRNA introns, odd ribosomes, and small enigmatic genomes across a large radiation of phyla.</title>
        <authorList>
            <person name="Brown C.T."/>
            <person name="Hug L.A."/>
            <person name="Thomas B.C."/>
            <person name="Sharon I."/>
            <person name="Castelle C.J."/>
            <person name="Singh A."/>
            <person name="Wilkins M.J."/>
            <person name="Williams K.H."/>
            <person name="Banfield J.F."/>
        </authorList>
    </citation>
    <scope>NUCLEOTIDE SEQUENCE [LARGE SCALE GENOMIC DNA]</scope>
</reference>
<dbReference type="InterPro" id="IPR020627">
    <property type="entry name" value="KhpA"/>
</dbReference>
<accession>A0A0G1CFB6</accession>
<sequence length="77" mass="8488">MKQLTHYIVSHLVEHPDALVVTETDQGNGNMVITISVAKEDMGRVIGKEGKVIKSIRDVVKILAVKENKHVDVVLAE</sequence>
<dbReference type="AlphaFoldDB" id="A0A0G1CFB6"/>
<gene>
    <name evidence="3" type="primary">khpA</name>
    <name evidence="4" type="ORF">UV59_C0018G0017</name>
</gene>
<comment type="similarity">
    <text evidence="3">Belongs to the KhpA RNA-binding protein family.</text>
</comment>
<dbReference type="GO" id="GO:0003723">
    <property type="term" value="F:RNA binding"/>
    <property type="evidence" value="ECO:0007669"/>
    <property type="project" value="UniProtKB-UniRule"/>
</dbReference>
<evidence type="ECO:0000256" key="2">
    <source>
        <dbReference type="ARBA" id="ARBA00022884"/>
    </source>
</evidence>
<keyword evidence="3" id="KW-0961">Cell wall biogenesis/degradation</keyword>
<dbReference type="GO" id="GO:0009252">
    <property type="term" value="P:peptidoglycan biosynthetic process"/>
    <property type="evidence" value="ECO:0007669"/>
    <property type="project" value="UniProtKB-UniRule"/>
</dbReference>
<dbReference type="EMBL" id="LCFB01000018">
    <property type="protein sequence ID" value="KKS84505.1"/>
    <property type="molecule type" value="Genomic_DNA"/>
</dbReference>
<comment type="subcellular location">
    <subcellularLocation>
        <location evidence="3">Cytoplasm</location>
    </subcellularLocation>
</comment>
<dbReference type="Gene3D" id="3.30.300.20">
    <property type="match status" value="1"/>
</dbReference>
<dbReference type="HAMAP" id="MF_00088">
    <property type="entry name" value="KhpA"/>
    <property type="match status" value="1"/>
</dbReference>
<organism evidence="4 5">
    <name type="scientific">Candidatus Gottesmanbacteria bacterium GW2011_GWA1_43_11</name>
    <dbReference type="NCBI Taxonomy" id="1618436"/>
    <lineage>
        <taxon>Bacteria</taxon>
        <taxon>Candidatus Gottesmaniibacteriota</taxon>
    </lineage>
</organism>
<dbReference type="SUPFAM" id="SSF54814">
    <property type="entry name" value="Prokaryotic type KH domain (KH-domain type II)"/>
    <property type="match status" value="1"/>
</dbReference>
<keyword evidence="3" id="KW-0143">Chaperone</keyword>
<protein>
    <recommendedName>
        <fullName evidence="3">RNA-binding protein KhpA</fullName>
    </recommendedName>
    <alternativeName>
        <fullName evidence="3">KH-domain protein A</fullName>
    </alternativeName>
</protein>
<dbReference type="GO" id="GO:0005737">
    <property type="term" value="C:cytoplasm"/>
    <property type="evidence" value="ECO:0007669"/>
    <property type="project" value="UniProtKB-SubCell"/>
</dbReference>
<dbReference type="Proteomes" id="UP000034543">
    <property type="component" value="Unassembled WGS sequence"/>
</dbReference>
<dbReference type="GO" id="GO:0071555">
    <property type="term" value="P:cell wall organization"/>
    <property type="evidence" value="ECO:0007669"/>
    <property type="project" value="UniProtKB-KW"/>
</dbReference>
<evidence type="ECO:0000256" key="1">
    <source>
        <dbReference type="ARBA" id="ARBA00022490"/>
    </source>
</evidence>
<comment type="caution">
    <text evidence="4">The sequence shown here is derived from an EMBL/GenBank/DDBJ whole genome shotgun (WGS) entry which is preliminary data.</text>
</comment>
<dbReference type="GO" id="GO:0008360">
    <property type="term" value="P:regulation of cell shape"/>
    <property type="evidence" value="ECO:0007669"/>
    <property type="project" value="UniProtKB-KW"/>
</dbReference>
<name>A0A0G1CFB6_9BACT</name>
<dbReference type="PROSITE" id="PS50890">
    <property type="entry name" value="PUA"/>
    <property type="match status" value="1"/>
</dbReference>
<keyword evidence="1 3" id="KW-0963">Cytoplasm</keyword>
<dbReference type="InterPro" id="IPR015946">
    <property type="entry name" value="KH_dom-like_a/b"/>
</dbReference>
<evidence type="ECO:0000256" key="3">
    <source>
        <dbReference type="HAMAP-Rule" id="MF_00088"/>
    </source>
</evidence>